<sequence length="294" mass="32486">MSDLGQLLKKARIEKKISLDDLQETTKIRKRYLEAIEDGNYKVLPGNFYVRAFIKSYAEAVGMDPNEVLNMYQNVIPQPEPEQIEPVRTKRTTRNTEWLGKWASNVMVISFVVLILGVIYYYVSQNYSGRTNDATKDLPKKITEKVEPAAKTPDPGNTGANGTNGTNGALADNKPVQQVPTPPPAPTPTTEVKLVKSERGTDYYTVTGTDKLKIEMKVTGDSCWVEVDSPPGPNKTVIDSMTFKNGETKTWDLTDTAFLIFGKANAVELSVNGSPVVVGDQPNVKKIQVDIQKS</sequence>
<dbReference type="PANTHER" id="PTHR34475">
    <property type="match status" value="1"/>
</dbReference>
<keyword evidence="5" id="KW-1185">Reference proteome</keyword>
<dbReference type="InterPro" id="IPR050400">
    <property type="entry name" value="Bact_Cytoskel_RodZ"/>
</dbReference>
<feature type="transmembrane region" description="Helical" evidence="2">
    <location>
        <begin position="102"/>
        <end position="123"/>
    </location>
</feature>
<dbReference type="Pfam" id="PF13413">
    <property type="entry name" value="HTH_25"/>
    <property type="match status" value="1"/>
</dbReference>
<dbReference type="PANTHER" id="PTHR34475:SF1">
    <property type="entry name" value="CYTOSKELETON PROTEIN RODZ"/>
    <property type="match status" value="1"/>
</dbReference>
<evidence type="ECO:0000256" key="2">
    <source>
        <dbReference type="SAM" id="Phobius"/>
    </source>
</evidence>
<dbReference type="GO" id="GO:0003677">
    <property type="term" value="F:DNA binding"/>
    <property type="evidence" value="ECO:0007669"/>
    <property type="project" value="InterPro"/>
</dbReference>
<gene>
    <name evidence="4" type="ORF">SAMN04487970_1006136</name>
</gene>
<evidence type="ECO:0000313" key="5">
    <source>
        <dbReference type="Proteomes" id="UP000198601"/>
    </source>
</evidence>
<feature type="compositionally biased region" description="Low complexity" evidence="1">
    <location>
        <begin position="156"/>
        <end position="179"/>
    </location>
</feature>
<dbReference type="AlphaFoldDB" id="A0A1G4QC52"/>
<keyword evidence="2" id="KW-0472">Membrane</keyword>
<dbReference type="EMBL" id="FMTT01000006">
    <property type="protein sequence ID" value="SCW42170.1"/>
    <property type="molecule type" value="Genomic_DNA"/>
</dbReference>
<keyword evidence="2" id="KW-1133">Transmembrane helix</keyword>
<name>A0A1G4QC52_9BACL</name>
<evidence type="ECO:0000256" key="1">
    <source>
        <dbReference type="SAM" id="MobiDB-lite"/>
    </source>
</evidence>
<protein>
    <submittedName>
        <fullName evidence="4">Protein RodZ, contains Xre-like HTH and DUF4115 domains</fullName>
    </submittedName>
</protein>
<feature type="region of interest" description="Disordered" evidence="1">
    <location>
        <begin position="145"/>
        <end position="191"/>
    </location>
</feature>
<dbReference type="InterPro" id="IPR010982">
    <property type="entry name" value="Lambda_DNA-bd_dom_sf"/>
</dbReference>
<accession>A0A1G4QC52</accession>
<dbReference type="OrthoDB" id="9797543at2"/>
<dbReference type="Gene3D" id="1.10.260.40">
    <property type="entry name" value="lambda repressor-like DNA-binding domains"/>
    <property type="match status" value="1"/>
</dbReference>
<dbReference type="RefSeq" id="WP_090668525.1">
    <property type="nucleotide sequence ID" value="NZ_FMTT01000006.1"/>
</dbReference>
<feature type="domain" description="Cytoskeleton protein RodZ-like C-terminal" evidence="3">
    <location>
        <begin position="221"/>
        <end position="280"/>
    </location>
</feature>
<proteinExistence type="predicted"/>
<dbReference type="SUPFAM" id="SSF47413">
    <property type="entry name" value="lambda repressor-like DNA-binding domains"/>
    <property type="match status" value="1"/>
</dbReference>
<dbReference type="STRING" id="624147.SAMN04487970_1006136"/>
<evidence type="ECO:0000259" key="3">
    <source>
        <dbReference type="Pfam" id="PF13464"/>
    </source>
</evidence>
<dbReference type="Pfam" id="PF13464">
    <property type="entry name" value="RodZ_C"/>
    <property type="match status" value="1"/>
</dbReference>
<dbReference type="InterPro" id="IPR025194">
    <property type="entry name" value="RodZ-like_C"/>
</dbReference>
<keyword evidence="2" id="KW-0812">Transmembrane</keyword>
<reference evidence="5" key="1">
    <citation type="submission" date="2016-10" db="EMBL/GenBank/DDBJ databases">
        <authorList>
            <person name="Varghese N."/>
            <person name="Submissions S."/>
        </authorList>
    </citation>
    <scope>NUCLEOTIDE SEQUENCE [LARGE SCALE GENOMIC DNA]</scope>
    <source>
        <strain evidence="5">CGMCC 1.8946</strain>
    </source>
</reference>
<organism evidence="4 5">
    <name type="scientific">Paenibacillus tianmuensis</name>
    <dbReference type="NCBI Taxonomy" id="624147"/>
    <lineage>
        <taxon>Bacteria</taxon>
        <taxon>Bacillati</taxon>
        <taxon>Bacillota</taxon>
        <taxon>Bacilli</taxon>
        <taxon>Bacillales</taxon>
        <taxon>Paenibacillaceae</taxon>
        <taxon>Paenibacillus</taxon>
    </lineage>
</organism>
<evidence type="ECO:0000313" key="4">
    <source>
        <dbReference type="EMBL" id="SCW42170.1"/>
    </source>
</evidence>
<dbReference type="Proteomes" id="UP000198601">
    <property type="component" value="Unassembled WGS sequence"/>
</dbReference>